<dbReference type="Gene3D" id="3.40.50.620">
    <property type="entry name" value="HUPs"/>
    <property type="match status" value="1"/>
</dbReference>
<evidence type="ECO:0000313" key="3">
    <source>
        <dbReference type="Proteomes" id="UP000198551"/>
    </source>
</evidence>
<accession>A0A1C5A786</accession>
<sequence>MTALDRFLDPIRERRARFEAQPGLVDELIVTGTERTRAEVRRTLVEVRRAMGLSSAYTQVRRRAERYRKAVATSARRRTGPGYALAPTPDRPVTLTTWPARTRTR</sequence>
<name>A0A1C5A786_9ACTN</name>
<keyword evidence="3" id="KW-1185">Reference proteome</keyword>
<dbReference type="EMBL" id="FMCV01000025">
    <property type="protein sequence ID" value="SCF41016.1"/>
    <property type="molecule type" value="Genomic_DNA"/>
</dbReference>
<dbReference type="Proteomes" id="UP000198551">
    <property type="component" value="Unassembled WGS sequence"/>
</dbReference>
<proteinExistence type="predicted"/>
<organism evidence="2 3">
    <name type="scientific">Micromonospora marina</name>
    <dbReference type="NCBI Taxonomy" id="307120"/>
    <lineage>
        <taxon>Bacteria</taxon>
        <taxon>Bacillati</taxon>
        <taxon>Actinomycetota</taxon>
        <taxon>Actinomycetes</taxon>
        <taxon>Micromonosporales</taxon>
        <taxon>Micromonosporaceae</taxon>
        <taxon>Micromonospora</taxon>
    </lineage>
</organism>
<evidence type="ECO:0000313" key="2">
    <source>
        <dbReference type="EMBL" id="SCF41016.1"/>
    </source>
</evidence>
<dbReference type="AlphaFoldDB" id="A0A1C5A786"/>
<dbReference type="Gene3D" id="1.10.240.10">
    <property type="entry name" value="Tyrosyl-Transfer RNA Synthetase"/>
    <property type="match status" value="1"/>
</dbReference>
<dbReference type="InterPro" id="IPR014729">
    <property type="entry name" value="Rossmann-like_a/b/a_fold"/>
</dbReference>
<feature type="region of interest" description="Disordered" evidence="1">
    <location>
        <begin position="69"/>
        <end position="105"/>
    </location>
</feature>
<reference evidence="3" key="1">
    <citation type="submission" date="2016-06" db="EMBL/GenBank/DDBJ databases">
        <authorList>
            <person name="Varghese N."/>
        </authorList>
    </citation>
    <scope>NUCLEOTIDE SEQUENCE [LARGE SCALE GENOMIC DNA]</scope>
    <source>
        <strain evidence="3">DSM 45555</strain>
    </source>
</reference>
<gene>
    <name evidence="2" type="ORF">GA0070215_1254</name>
</gene>
<evidence type="ECO:0000256" key="1">
    <source>
        <dbReference type="SAM" id="MobiDB-lite"/>
    </source>
</evidence>
<protein>
    <submittedName>
        <fullName evidence="2">Uncharacterized protein</fullName>
    </submittedName>
</protein>